<feature type="region of interest" description="Disordered" evidence="1">
    <location>
        <begin position="78"/>
        <end position="103"/>
    </location>
</feature>
<protein>
    <submittedName>
        <fullName evidence="3">Uncharacterized protein</fullName>
    </submittedName>
</protein>
<gene>
    <name evidence="3" type="ORF">DEJ49_03370</name>
</gene>
<name>A0A5P2CBJ7_STRVZ</name>
<evidence type="ECO:0000256" key="1">
    <source>
        <dbReference type="SAM" id="MobiDB-lite"/>
    </source>
</evidence>
<keyword evidence="2" id="KW-0812">Transmembrane</keyword>
<dbReference type="Proteomes" id="UP000324015">
    <property type="component" value="Chromosome"/>
</dbReference>
<dbReference type="InterPro" id="IPR046295">
    <property type="entry name" value="DUF6332"/>
</dbReference>
<proteinExistence type="predicted"/>
<feature type="transmembrane region" description="Helical" evidence="2">
    <location>
        <begin position="51"/>
        <end position="72"/>
    </location>
</feature>
<dbReference type="AlphaFoldDB" id="A0A5P2CBJ7"/>
<evidence type="ECO:0000313" key="4">
    <source>
        <dbReference type="Proteomes" id="UP000324015"/>
    </source>
</evidence>
<dbReference type="EMBL" id="CP029191">
    <property type="protein sequence ID" value="QES40145.1"/>
    <property type="molecule type" value="Genomic_DNA"/>
</dbReference>
<accession>A0A5P2CBJ7</accession>
<feature type="transmembrane region" description="Helical" evidence="2">
    <location>
        <begin position="16"/>
        <end position="39"/>
    </location>
</feature>
<sequence>MGRRTQAQRDADTVEIAYALFVAASLAGGTVLAVASPAFFFGVRSPGEGTLVRAGAIAGAVVFFTVLAAILLRHGRAARLDDEPDQPGRPDQPSQPGRTRPDS</sequence>
<keyword evidence="2" id="KW-0472">Membrane</keyword>
<dbReference type="Pfam" id="PF19857">
    <property type="entry name" value="DUF6332"/>
    <property type="match status" value="1"/>
</dbReference>
<evidence type="ECO:0000256" key="2">
    <source>
        <dbReference type="SAM" id="Phobius"/>
    </source>
</evidence>
<reference evidence="3 4" key="1">
    <citation type="submission" date="2018-05" db="EMBL/GenBank/DDBJ databases">
        <title>Streptomyces venezuelae.</title>
        <authorList>
            <person name="Kim W."/>
            <person name="Lee N."/>
            <person name="Cho B.-K."/>
        </authorList>
    </citation>
    <scope>NUCLEOTIDE SEQUENCE [LARGE SCALE GENOMIC DNA]</scope>
    <source>
        <strain evidence="3 4">ATCC 14585</strain>
    </source>
</reference>
<evidence type="ECO:0000313" key="3">
    <source>
        <dbReference type="EMBL" id="QES40145.1"/>
    </source>
</evidence>
<organism evidence="3 4">
    <name type="scientific">Streptomyces venezuelae</name>
    <dbReference type="NCBI Taxonomy" id="54571"/>
    <lineage>
        <taxon>Bacteria</taxon>
        <taxon>Bacillati</taxon>
        <taxon>Actinomycetota</taxon>
        <taxon>Actinomycetes</taxon>
        <taxon>Kitasatosporales</taxon>
        <taxon>Streptomycetaceae</taxon>
        <taxon>Streptomyces</taxon>
    </lineage>
</organism>
<dbReference type="RefSeq" id="WP_150182310.1">
    <property type="nucleotide sequence ID" value="NZ_CP029191.1"/>
</dbReference>
<keyword evidence="2" id="KW-1133">Transmembrane helix</keyword>